<dbReference type="GO" id="GO:0031422">
    <property type="term" value="C:RecQ family helicase-topoisomerase III complex"/>
    <property type="evidence" value="ECO:0007669"/>
    <property type="project" value="TreeGrafter"/>
</dbReference>
<dbReference type="GO" id="GO:0000712">
    <property type="term" value="P:resolution of meiotic recombination intermediates"/>
    <property type="evidence" value="ECO:0007669"/>
    <property type="project" value="TreeGrafter"/>
</dbReference>
<proteinExistence type="inferred from homology"/>
<dbReference type="InterPro" id="IPR013894">
    <property type="entry name" value="RMI1_OB"/>
</dbReference>
<dbReference type="Pfam" id="PF08585">
    <property type="entry name" value="RMI1_N_C"/>
    <property type="match status" value="1"/>
</dbReference>
<dbReference type="AlphaFoldDB" id="A0A200R402"/>
<dbReference type="Proteomes" id="UP000195402">
    <property type="component" value="Unassembled WGS sequence"/>
</dbReference>
<dbReference type="EMBL" id="MVGT01000438">
    <property type="protein sequence ID" value="OVA17457.1"/>
    <property type="molecule type" value="Genomic_DNA"/>
</dbReference>
<dbReference type="InterPro" id="IPR042470">
    <property type="entry name" value="RMI1_N_C_sf"/>
</dbReference>
<evidence type="ECO:0000256" key="2">
    <source>
        <dbReference type="ARBA" id="ARBA00018987"/>
    </source>
</evidence>
<feature type="compositionally biased region" description="Polar residues" evidence="4">
    <location>
        <begin position="319"/>
        <end position="335"/>
    </location>
</feature>
<dbReference type="GO" id="GO:0000724">
    <property type="term" value="P:double-strand break repair via homologous recombination"/>
    <property type="evidence" value="ECO:0007669"/>
    <property type="project" value="TreeGrafter"/>
</dbReference>
<evidence type="ECO:0000259" key="5">
    <source>
        <dbReference type="Pfam" id="PF08585"/>
    </source>
</evidence>
<dbReference type="PANTHER" id="PTHR14790:SF15">
    <property type="entry name" value="RECQ-MEDIATED GENOME INSTABILITY PROTEIN 1"/>
    <property type="match status" value="1"/>
</dbReference>
<feature type="compositionally biased region" description="Pro residues" evidence="4">
    <location>
        <begin position="43"/>
        <end position="53"/>
    </location>
</feature>
<dbReference type="OMA" id="GFQFKER"/>
<organism evidence="7 8">
    <name type="scientific">Macleaya cordata</name>
    <name type="common">Five-seeded plume-poppy</name>
    <name type="synonym">Bocconia cordata</name>
    <dbReference type="NCBI Taxonomy" id="56857"/>
    <lineage>
        <taxon>Eukaryota</taxon>
        <taxon>Viridiplantae</taxon>
        <taxon>Streptophyta</taxon>
        <taxon>Embryophyta</taxon>
        <taxon>Tracheophyta</taxon>
        <taxon>Spermatophyta</taxon>
        <taxon>Magnoliopsida</taxon>
        <taxon>Ranunculales</taxon>
        <taxon>Papaveraceae</taxon>
        <taxon>Papaveroideae</taxon>
        <taxon>Macleaya</taxon>
    </lineage>
</organism>
<feature type="region of interest" description="Disordered" evidence="4">
    <location>
        <begin position="402"/>
        <end position="422"/>
    </location>
</feature>
<feature type="region of interest" description="Disordered" evidence="4">
    <location>
        <begin position="307"/>
        <end position="342"/>
    </location>
</feature>
<dbReference type="STRING" id="56857.A0A200R402"/>
<dbReference type="FunFam" id="2.40.50.770:FF:000004">
    <property type="entry name" value="RecQ-mediated instability protein (DUF1767)"/>
    <property type="match status" value="1"/>
</dbReference>
<reference evidence="7 8" key="1">
    <citation type="journal article" date="2017" name="Mol. Plant">
        <title>The Genome of Medicinal Plant Macleaya cordata Provides New Insights into Benzylisoquinoline Alkaloids Metabolism.</title>
        <authorList>
            <person name="Liu X."/>
            <person name="Liu Y."/>
            <person name="Huang P."/>
            <person name="Ma Y."/>
            <person name="Qing Z."/>
            <person name="Tang Q."/>
            <person name="Cao H."/>
            <person name="Cheng P."/>
            <person name="Zheng Y."/>
            <person name="Yuan Z."/>
            <person name="Zhou Y."/>
            <person name="Liu J."/>
            <person name="Tang Z."/>
            <person name="Zhuo Y."/>
            <person name="Zhang Y."/>
            <person name="Yu L."/>
            <person name="Huang J."/>
            <person name="Yang P."/>
            <person name="Peng Q."/>
            <person name="Zhang J."/>
            <person name="Jiang W."/>
            <person name="Zhang Z."/>
            <person name="Lin K."/>
            <person name="Ro D.K."/>
            <person name="Chen X."/>
            <person name="Xiong X."/>
            <person name="Shang Y."/>
            <person name="Huang S."/>
            <person name="Zeng J."/>
        </authorList>
    </citation>
    <scope>NUCLEOTIDE SEQUENCE [LARGE SCALE GENOMIC DNA]</scope>
    <source>
        <strain evidence="8">cv. BLH2017</strain>
        <tissue evidence="7">Root</tissue>
    </source>
</reference>
<sequence>MSRRRLRLQCSSDEEEEEEGRGGGVEQEPEVGPTEVLNSSNPNPNPIDAPPEVLPFEISDEDFVDVPEEFSPPSPPMRAPNHSFQDSTRAPTNPAFFSGGSRDCLIHEFLRNLGLKLRTEWLDSCIYGMSNSVPGFASFNVAGKAKLCFEEFLFSDMNLSGGGVLPENVHSLHLVDLAGPYVLQVDEIVNISCHLRDRYQNAPAGMKRCLKLCMTDGVQRVYGMEYRPIKDLEVLAPSGLKVVIRNVNVRRGLLMLVPEVLEVLGGVVEDLDAARQRLVEEVNKPPRGKRTRTGVVPSLASRATLAAWPPNGVSDHGNADNSTSQGAMPSRSSDQAIPCAPPGIGTRERILEEFDVPNSIFNVERIPSFSTAAGFNEINMAYATAAMSGIDITEPTIEEFAGHNRRRSSAEPSPSSNAVPDVGDIDMVDEVEDPLILTGDREIPFTYLASLLANWAMKKDDTQFIQGKIKCFLTGVKGFQFKERTTYELQVYVDDGSLISEVCIDHNVVQKGIGYSPEQVTAALSSSNKNVVGQMKETMKQFQIFLANFEGTMLVELNKSSSLPVAIEMNQGCSTSDAWLLLRRLKMFTAPQTPQHQHSEPITISP</sequence>
<evidence type="ECO:0000256" key="1">
    <source>
        <dbReference type="ARBA" id="ARBA00006395"/>
    </source>
</evidence>
<evidence type="ECO:0000256" key="3">
    <source>
        <dbReference type="ARBA" id="ARBA00077519"/>
    </source>
</evidence>
<feature type="domain" description="RecQ-mediated genome instability protein 1 C-terminal OB-fold" evidence="6">
    <location>
        <begin position="443"/>
        <end position="585"/>
    </location>
</feature>
<dbReference type="InParanoid" id="A0A200R402"/>
<feature type="compositionally biased region" description="Acidic residues" evidence="4">
    <location>
        <begin position="58"/>
        <end position="68"/>
    </location>
</feature>
<dbReference type="Gene3D" id="2.40.50.770">
    <property type="entry name" value="RecQ-mediated genome instability protein Rmi1, C-terminal domain"/>
    <property type="match status" value="1"/>
</dbReference>
<dbReference type="SMART" id="SM01161">
    <property type="entry name" value="DUF1767"/>
    <property type="match status" value="1"/>
</dbReference>
<evidence type="ECO:0000313" key="7">
    <source>
        <dbReference type="EMBL" id="OVA17457.1"/>
    </source>
</evidence>
<evidence type="ECO:0000256" key="4">
    <source>
        <dbReference type="SAM" id="MobiDB-lite"/>
    </source>
</evidence>
<comment type="caution">
    <text evidence="7">The sequence shown here is derived from an EMBL/GenBank/DDBJ whole genome shotgun (WGS) entry which is preliminary data.</text>
</comment>
<dbReference type="InterPro" id="IPR032199">
    <property type="entry name" value="RMI1_C"/>
</dbReference>
<gene>
    <name evidence="7" type="ORF">BVC80_1837g277</name>
</gene>
<keyword evidence="8" id="KW-1185">Reference proteome</keyword>
<evidence type="ECO:0000259" key="6">
    <source>
        <dbReference type="Pfam" id="PF16099"/>
    </source>
</evidence>
<dbReference type="Pfam" id="PF16099">
    <property type="entry name" value="RMI1_C"/>
    <property type="match status" value="1"/>
</dbReference>
<dbReference type="GO" id="GO:0000166">
    <property type="term" value="F:nucleotide binding"/>
    <property type="evidence" value="ECO:0007669"/>
    <property type="project" value="InterPro"/>
</dbReference>
<accession>A0A200R402</accession>
<feature type="domain" description="RecQ mediated genome instability protein 1 OB-fold" evidence="5">
    <location>
        <begin position="165"/>
        <end position="276"/>
    </location>
</feature>
<dbReference type="PANTHER" id="PTHR14790">
    <property type="entry name" value="RECQ-MEDIATED GENOME INSTABILITY PROTEIN 1 RMI1"/>
    <property type="match status" value="1"/>
</dbReference>
<comment type="similarity">
    <text evidence="1">Belongs to the RMI1 family.</text>
</comment>
<evidence type="ECO:0000313" key="8">
    <source>
        <dbReference type="Proteomes" id="UP000195402"/>
    </source>
</evidence>
<feature type="region of interest" description="Disordered" evidence="4">
    <location>
        <begin position="1"/>
        <end position="89"/>
    </location>
</feature>
<protein>
    <recommendedName>
        <fullName evidence="2">RecQ-mediated genome instability protein 1</fullName>
    </recommendedName>
    <alternativeName>
        <fullName evidence="3">BLM-associated protein of 75 kDa homolog</fullName>
    </alternativeName>
</protein>
<dbReference type="OrthoDB" id="341511at2759"/>
<dbReference type="FunCoup" id="A0A200R402">
    <property type="interactions" value="164"/>
</dbReference>
<dbReference type="GO" id="GO:0016604">
    <property type="term" value="C:nuclear body"/>
    <property type="evidence" value="ECO:0007669"/>
    <property type="project" value="TreeGrafter"/>
</dbReference>
<name>A0A200R402_MACCD</name>